<feature type="region of interest" description="Disordered" evidence="1">
    <location>
        <begin position="17"/>
        <end position="57"/>
    </location>
</feature>
<proteinExistence type="predicted"/>
<accession>Q2GCA9</accession>
<dbReference type="KEGG" id="nar:Saro_0065"/>
<name>Q2GCA9_NOVAD</name>
<evidence type="ECO:0000313" key="2">
    <source>
        <dbReference type="EMBL" id="ABD24514.1"/>
    </source>
</evidence>
<gene>
    <name evidence="2" type="ordered locus">Saro_0065</name>
</gene>
<evidence type="ECO:0000256" key="1">
    <source>
        <dbReference type="SAM" id="MobiDB-lite"/>
    </source>
</evidence>
<organism evidence="2 3">
    <name type="scientific">Novosphingobium aromaticivorans (strain ATCC 700278 / DSM 12444 / CCUG 56034 / CIP 105152 / NBRC 16084 / F199)</name>
    <dbReference type="NCBI Taxonomy" id="279238"/>
    <lineage>
        <taxon>Bacteria</taxon>
        <taxon>Pseudomonadati</taxon>
        <taxon>Pseudomonadota</taxon>
        <taxon>Alphaproteobacteria</taxon>
        <taxon>Sphingomonadales</taxon>
        <taxon>Sphingomonadaceae</taxon>
        <taxon>Novosphingobium</taxon>
    </lineage>
</organism>
<keyword evidence="3" id="KW-1185">Reference proteome</keyword>
<protein>
    <submittedName>
        <fullName evidence="2">Uncharacterized protein</fullName>
    </submittedName>
</protein>
<dbReference type="STRING" id="279238.Saro_0065"/>
<dbReference type="EMBL" id="CP000248">
    <property type="protein sequence ID" value="ABD24514.1"/>
    <property type="molecule type" value="Genomic_DNA"/>
</dbReference>
<reference evidence="3" key="1">
    <citation type="submission" date="2006-01" db="EMBL/GenBank/DDBJ databases">
        <title>Complete sequence of Novosphingobium aromaticivorans DSM 12444.</title>
        <authorList>
            <consortium name="US DOE Joint Genome Institute"/>
            <person name="Copeland A."/>
            <person name="Lucas S."/>
            <person name="Lapidus A."/>
            <person name="Barry K."/>
            <person name="Detter J.C."/>
            <person name="Glavina T."/>
            <person name="Hammon N."/>
            <person name="Israni S."/>
            <person name="Pitluck S."/>
            <person name="Chain P."/>
            <person name="Malfatti S."/>
            <person name="Shin M."/>
            <person name="Vergez L."/>
            <person name="Schmutz J."/>
            <person name="Larimer F."/>
            <person name="Land M."/>
            <person name="Kyrpides N."/>
            <person name="Ivanova N."/>
            <person name="Fredrickson J."/>
            <person name="Balkwill D."/>
            <person name="Romine M.F."/>
            <person name="Richardson P."/>
        </authorList>
    </citation>
    <scope>NUCLEOTIDE SEQUENCE [LARGE SCALE GENOMIC DNA]</scope>
    <source>
        <strain evidence="3">ATCC 700278 / DSM 12444 / CCUG 56034 / CIP 105152 / NBRC 16084 / F199</strain>
    </source>
</reference>
<dbReference type="AlphaFoldDB" id="Q2GCA9"/>
<dbReference type="HOGENOM" id="CLU_1968272_0_0_5"/>
<evidence type="ECO:0000313" key="3">
    <source>
        <dbReference type="Proteomes" id="UP000009134"/>
    </source>
</evidence>
<dbReference type="Proteomes" id="UP000009134">
    <property type="component" value="Chromosome"/>
</dbReference>
<sequence length="127" mass="13843">MHAGPVHRIQEWSRPYGQDRYGNAARRKEGRRASSRVAPVGTRRRRASEKGLGGRAMGSRPVAVIDGPHDLEFEQADAFVQFVVRIGVEHLGCQLAGQVTFGARALILIHCGQQCAHGRLAVNALHG</sequence>